<evidence type="ECO:0000313" key="1">
    <source>
        <dbReference type="EMBL" id="PIN11161.1"/>
    </source>
</evidence>
<sequence length="55" mass="6718">MWVRHVTYLRPLVMQRYGLIGVDGLRWPNMLQDQGYSWEPYFVIGNNWLWVMVMT</sequence>
<dbReference type="AlphaFoldDB" id="A0A2G9H0X2"/>
<protein>
    <submittedName>
        <fullName evidence="1">Uncharacterized protein</fullName>
    </submittedName>
</protein>
<accession>A0A2G9H0X2</accession>
<dbReference type="EMBL" id="NKXS01003009">
    <property type="protein sequence ID" value="PIN11161.1"/>
    <property type="molecule type" value="Genomic_DNA"/>
</dbReference>
<name>A0A2G9H0X2_9LAMI</name>
<evidence type="ECO:0000313" key="2">
    <source>
        <dbReference type="Proteomes" id="UP000231279"/>
    </source>
</evidence>
<dbReference type="Proteomes" id="UP000231279">
    <property type="component" value="Unassembled WGS sequence"/>
</dbReference>
<comment type="caution">
    <text evidence="1">The sequence shown here is derived from an EMBL/GenBank/DDBJ whole genome shotgun (WGS) entry which is preliminary data.</text>
</comment>
<proteinExistence type="predicted"/>
<gene>
    <name evidence="1" type="ORF">CDL12_16243</name>
</gene>
<keyword evidence="2" id="KW-1185">Reference proteome</keyword>
<reference evidence="2" key="1">
    <citation type="journal article" date="2018" name="Gigascience">
        <title>Genome assembly of the Pink Ipe (Handroanthus impetiginosus, Bignoniaceae), a highly valued, ecologically keystone Neotropical timber forest tree.</title>
        <authorList>
            <person name="Silva-Junior O.B."/>
            <person name="Grattapaglia D."/>
            <person name="Novaes E."/>
            <person name="Collevatti R.G."/>
        </authorList>
    </citation>
    <scope>NUCLEOTIDE SEQUENCE [LARGE SCALE GENOMIC DNA]</scope>
    <source>
        <strain evidence="2">cv. UFG-1</strain>
    </source>
</reference>
<organism evidence="1 2">
    <name type="scientific">Handroanthus impetiginosus</name>
    <dbReference type="NCBI Taxonomy" id="429701"/>
    <lineage>
        <taxon>Eukaryota</taxon>
        <taxon>Viridiplantae</taxon>
        <taxon>Streptophyta</taxon>
        <taxon>Embryophyta</taxon>
        <taxon>Tracheophyta</taxon>
        <taxon>Spermatophyta</taxon>
        <taxon>Magnoliopsida</taxon>
        <taxon>eudicotyledons</taxon>
        <taxon>Gunneridae</taxon>
        <taxon>Pentapetalae</taxon>
        <taxon>asterids</taxon>
        <taxon>lamiids</taxon>
        <taxon>Lamiales</taxon>
        <taxon>Bignoniaceae</taxon>
        <taxon>Crescentiina</taxon>
        <taxon>Tabebuia alliance</taxon>
        <taxon>Handroanthus</taxon>
    </lineage>
</organism>